<accession>A0A4R4ZAX5</accession>
<evidence type="ECO:0000256" key="1">
    <source>
        <dbReference type="SAM" id="SignalP"/>
    </source>
</evidence>
<name>A0A4R4ZAX5_9PSEU</name>
<feature type="signal peptide" evidence="1">
    <location>
        <begin position="1"/>
        <end position="27"/>
    </location>
</feature>
<protein>
    <submittedName>
        <fullName evidence="2">Uncharacterized protein</fullName>
    </submittedName>
</protein>
<gene>
    <name evidence="2" type="ORF">E1288_06790</name>
</gene>
<keyword evidence="3" id="KW-1185">Reference proteome</keyword>
<reference evidence="2 3" key="1">
    <citation type="submission" date="2019-03" db="EMBL/GenBank/DDBJ databases">
        <title>Draft genome sequences of novel Actinobacteria.</title>
        <authorList>
            <person name="Sahin N."/>
            <person name="Ay H."/>
            <person name="Saygin H."/>
        </authorList>
    </citation>
    <scope>NUCLEOTIDE SEQUENCE [LARGE SCALE GENOMIC DNA]</scope>
    <source>
        <strain evidence="2 3">7K502</strain>
    </source>
</reference>
<evidence type="ECO:0000313" key="3">
    <source>
        <dbReference type="Proteomes" id="UP000294947"/>
    </source>
</evidence>
<dbReference type="EMBL" id="SMKW01000006">
    <property type="protein sequence ID" value="TDD54299.1"/>
    <property type="molecule type" value="Genomic_DNA"/>
</dbReference>
<dbReference type="AlphaFoldDB" id="A0A4R4ZAX5"/>
<organism evidence="2 3">
    <name type="scientific">Saccharopolyspora elongata</name>
    <dbReference type="NCBI Taxonomy" id="2530387"/>
    <lineage>
        <taxon>Bacteria</taxon>
        <taxon>Bacillati</taxon>
        <taxon>Actinomycetota</taxon>
        <taxon>Actinomycetes</taxon>
        <taxon>Pseudonocardiales</taxon>
        <taxon>Pseudonocardiaceae</taxon>
        <taxon>Saccharopolyspora</taxon>
    </lineage>
</organism>
<dbReference type="Proteomes" id="UP000294947">
    <property type="component" value="Unassembled WGS sequence"/>
</dbReference>
<proteinExistence type="predicted"/>
<sequence length="138" mass="14307">MRFTRRAAQGGVAVAATALVLAAPAAASTSGVTAKEGVCAMGQTLCNTTYGTGNSVKEIVAWRNTNVTAEIGFFEIFGPGTYKVTGPTSREQDHTFQVNASFPRGTLLCVTFWGKNANGSFTKYGGKNGNACTSTPIG</sequence>
<feature type="chain" id="PRO_5020989176" evidence="1">
    <location>
        <begin position="28"/>
        <end position="138"/>
    </location>
</feature>
<evidence type="ECO:0000313" key="2">
    <source>
        <dbReference type="EMBL" id="TDD54299.1"/>
    </source>
</evidence>
<comment type="caution">
    <text evidence="2">The sequence shown here is derived from an EMBL/GenBank/DDBJ whole genome shotgun (WGS) entry which is preliminary data.</text>
</comment>
<keyword evidence="1" id="KW-0732">Signal</keyword>